<proteinExistence type="predicted"/>
<feature type="signal peptide" evidence="1">
    <location>
        <begin position="1"/>
        <end position="20"/>
    </location>
</feature>
<dbReference type="STRING" id="1121131.SAMN02745229_00071"/>
<evidence type="ECO:0000256" key="1">
    <source>
        <dbReference type="SAM" id="SignalP"/>
    </source>
</evidence>
<dbReference type="PROSITE" id="PS51257">
    <property type="entry name" value="PROKAR_LIPOPROTEIN"/>
    <property type="match status" value="1"/>
</dbReference>
<dbReference type="EMBL" id="FQXK01000003">
    <property type="protein sequence ID" value="SHH04259.1"/>
    <property type="molecule type" value="Genomic_DNA"/>
</dbReference>
<keyword evidence="1" id="KW-0732">Signal</keyword>
<organism evidence="2 3">
    <name type="scientific">Butyrivibrio fibrisolvens DSM 3071</name>
    <dbReference type="NCBI Taxonomy" id="1121131"/>
    <lineage>
        <taxon>Bacteria</taxon>
        <taxon>Bacillati</taxon>
        <taxon>Bacillota</taxon>
        <taxon>Clostridia</taxon>
        <taxon>Lachnospirales</taxon>
        <taxon>Lachnospiraceae</taxon>
        <taxon>Butyrivibrio</taxon>
    </lineage>
</organism>
<evidence type="ECO:0000313" key="2">
    <source>
        <dbReference type="EMBL" id="SHH04259.1"/>
    </source>
</evidence>
<protein>
    <recommendedName>
        <fullName evidence="4">DUF5640 domain-containing protein</fullName>
    </recommendedName>
</protein>
<gene>
    <name evidence="2" type="ORF">SAMN02745229_00071</name>
</gene>
<sequence length="124" mass="14007">MKKKVVVFLCSLMAVMSLVACGKGSSKDDSIEREWSGVYIGEDGSTLILCEDGNGWLNGGTPENFEIEWEIDDDEITITCDRFKELVIDIDGKDPDDKISVDKGKNGENWNDEKFKRTELYEED</sequence>
<reference evidence="3" key="1">
    <citation type="submission" date="2016-11" db="EMBL/GenBank/DDBJ databases">
        <authorList>
            <person name="Varghese N."/>
            <person name="Submissions S."/>
        </authorList>
    </citation>
    <scope>NUCLEOTIDE SEQUENCE [LARGE SCALE GENOMIC DNA]</scope>
    <source>
        <strain evidence="3">DSM 3071</strain>
    </source>
</reference>
<dbReference type="AlphaFoldDB" id="A0A1M5PRV9"/>
<name>A0A1M5PRV9_BUTFI</name>
<dbReference type="GeneID" id="89509191"/>
<feature type="chain" id="PRO_5039361836" description="DUF5640 domain-containing protein" evidence="1">
    <location>
        <begin position="21"/>
        <end position="124"/>
    </location>
</feature>
<evidence type="ECO:0000313" key="3">
    <source>
        <dbReference type="Proteomes" id="UP000184278"/>
    </source>
</evidence>
<dbReference type="Proteomes" id="UP000184278">
    <property type="component" value="Unassembled WGS sequence"/>
</dbReference>
<keyword evidence="3" id="KW-1185">Reference proteome</keyword>
<dbReference type="OrthoDB" id="2049322at2"/>
<dbReference type="RefSeq" id="WP_073384583.1">
    <property type="nucleotide sequence ID" value="NZ_FQXK01000003.1"/>
</dbReference>
<evidence type="ECO:0008006" key="4">
    <source>
        <dbReference type="Google" id="ProtNLM"/>
    </source>
</evidence>
<accession>A0A1M5PRV9</accession>